<keyword evidence="7 8" id="KW-0472">Membrane</keyword>
<keyword evidence="6" id="KW-0051">Antiviral defense</keyword>
<evidence type="ECO:0000256" key="2">
    <source>
        <dbReference type="ARBA" id="ARBA00022475"/>
    </source>
</evidence>
<dbReference type="Proteomes" id="UP000663920">
    <property type="component" value="Chromosome"/>
</dbReference>
<accession>A0A975CSP2</accession>
<keyword evidence="4" id="KW-0547">Nucleotide-binding</keyword>
<organism evidence="10 11">
    <name type="scientific">Polaribacter cellanae</name>
    <dbReference type="NCBI Taxonomy" id="2818493"/>
    <lineage>
        <taxon>Bacteria</taxon>
        <taxon>Pseudomonadati</taxon>
        <taxon>Bacteroidota</taxon>
        <taxon>Flavobacteriia</taxon>
        <taxon>Flavobacteriales</taxon>
        <taxon>Flavobacteriaceae</taxon>
    </lineage>
</organism>
<keyword evidence="3 8" id="KW-0812">Transmembrane</keyword>
<dbReference type="EMBL" id="CP071869">
    <property type="protein sequence ID" value="QTE24234.1"/>
    <property type="molecule type" value="Genomic_DNA"/>
</dbReference>
<dbReference type="GO" id="GO:0000166">
    <property type="term" value="F:nucleotide binding"/>
    <property type="evidence" value="ECO:0007669"/>
    <property type="project" value="UniProtKB-KW"/>
</dbReference>
<keyword evidence="11" id="KW-1185">Reference proteome</keyword>
<evidence type="ECO:0000259" key="9">
    <source>
        <dbReference type="Pfam" id="PF18967"/>
    </source>
</evidence>
<evidence type="ECO:0000256" key="4">
    <source>
        <dbReference type="ARBA" id="ARBA00022741"/>
    </source>
</evidence>
<feature type="transmembrane region" description="Helical" evidence="8">
    <location>
        <begin position="24"/>
        <end position="42"/>
    </location>
</feature>
<dbReference type="GO" id="GO:0005886">
    <property type="term" value="C:plasma membrane"/>
    <property type="evidence" value="ECO:0007669"/>
    <property type="project" value="UniProtKB-SubCell"/>
</dbReference>
<proteinExistence type="predicted"/>
<keyword evidence="2" id="KW-1003">Cell membrane</keyword>
<evidence type="ECO:0000256" key="1">
    <source>
        <dbReference type="ARBA" id="ARBA00004236"/>
    </source>
</evidence>
<dbReference type="GO" id="GO:0051607">
    <property type="term" value="P:defense response to virus"/>
    <property type="evidence" value="ECO:0007669"/>
    <property type="project" value="UniProtKB-KW"/>
</dbReference>
<dbReference type="AlphaFoldDB" id="A0A975CSP2"/>
<feature type="domain" description="Pycsar effector protein" evidence="9">
    <location>
        <begin position="6"/>
        <end position="158"/>
    </location>
</feature>
<evidence type="ECO:0000313" key="10">
    <source>
        <dbReference type="EMBL" id="QTE24234.1"/>
    </source>
</evidence>
<gene>
    <name evidence="10" type="ORF">J3359_08225</name>
</gene>
<feature type="transmembrane region" description="Helical" evidence="8">
    <location>
        <begin position="54"/>
        <end position="76"/>
    </location>
</feature>
<name>A0A975CSP2_9FLAO</name>
<keyword evidence="5 8" id="KW-1133">Transmembrane helix</keyword>
<comment type="subcellular location">
    <subcellularLocation>
        <location evidence="1">Cell membrane</location>
    </subcellularLocation>
</comment>
<dbReference type="RefSeq" id="WP_208080208.1">
    <property type="nucleotide sequence ID" value="NZ_CP071869.1"/>
</dbReference>
<protein>
    <recommendedName>
        <fullName evidence="9">Pycsar effector protein domain-containing protein</fullName>
    </recommendedName>
</protein>
<evidence type="ECO:0000313" key="11">
    <source>
        <dbReference type="Proteomes" id="UP000663920"/>
    </source>
</evidence>
<evidence type="ECO:0000256" key="5">
    <source>
        <dbReference type="ARBA" id="ARBA00022989"/>
    </source>
</evidence>
<evidence type="ECO:0000256" key="8">
    <source>
        <dbReference type="SAM" id="Phobius"/>
    </source>
</evidence>
<reference evidence="10 11" key="1">
    <citation type="submission" date="2021-03" db="EMBL/GenBank/DDBJ databases">
        <title>Complete genome of Polaribacter_sp.SM13.</title>
        <authorList>
            <person name="Jeong S.W."/>
            <person name="Bae J.W."/>
        </authorList>
    </citation>
    <scope>NUCLEOTIDE SEQUENCE [LARGE SCALE GENOMIC DNA]</scope>
    <source>
        <strain evidence="10 11">SM13</strain>
    </source>
</reference>
<evidence type="ECO:0000256" key="7">
    <source>
        <dbReference type="ARBA" id="ARBA00023136"/>
    </source>
</evidence>
<sequence>MEKERLEYTMTRLDHYYDSVNNKTAVYIAINTFITGGSITLLTQIQDLLDKEIWLLILLAAIIAFGVGSLILLALASMPYLSPKTEIESLYYFASIAEKSAQEFFDLSKEQGKKGDKKDLRNQVYVLSKGLKSKFKKLKWACGLLIIQFVLLAPLTYILIKITS</sequence>
<evidence type="ECO:0000256" key="3">
    <source>
        <dbReference type="ARBA" id="ARBA00022692"/>
    </source>
</evidence>
<dbReference type="InterPro" id="IPR043760">
    <property type="entry name" value="PycTM_dom"/>
</dbReference>
<evidence type="ECO:0000256" key="6">
    <source>
        <dbReference type="ARBA" id="ARBA00023118"/>
    </source>
</evidence>
<feature type="transmembrane region" description="Helical" evidence="8">
    <location>
        <begin position="138"/>
        <end position="160"/>
    </location>
</feature>
<dbReference type="Pfam" id="PF18967">
    <property type="entry name" value="PycTM"/>
    <property type="match status" value="1"/>
</dbReference>
<dbReference type="KEGG" id="pcea:J3359_08225"/>